<evidence type="ECO:0000256" key="4">
    <source>
        <dbReference type="ARBA" id="ARBA00022842"/>
    </source>
</evidence>
<dbReference type="EMBL" id="JQ256786">
    <property type="protein sequence ID" value="AFI78629.1"/>
    <property type="molecule type" value="Genomic_DNA"/>
</dbReference>
<dbReference type="InterPro" id="IPR013078">
    <property type="entry name" value="His_Pase_superF_clade-1"/>
</dbReference>
<keyword evidence="2" id="KW-0479">Metal-binding</keyword>
<dbReference type="InterPro" id="IPR015797">
    <property type="entry name" value="NUDIX_hydrolase-like_dom_sf"/>
</dbReference>
<dbReference type="CDD" id="cd04666">
    <property type="entry name" value="NUDIX_DIPP2_like_Nudt4"/>
    <property type="match status" value="1"/>
</dbReference>
<dbReference type="PROSITE" id="PS51462">
    <property type="entry name" value="NUDIX"/>
    <property type="match status" value="1"/>
</dbReference>
<dbReference type="Gene3D" id="3.90.79.10">
    <property type="entry name" value="Nucleoside Triphosphate Pyrophosphohydrolase"/>
    <property type="match status" value="1"/>
</dbReference>
<dbReference type="GO" id="GO:0046872">
    <property type="term" value="F:metal ion binding"/>
    <property type="evidence" value="ECO:0007669"/>
    <property type="project" value="UniProtKB-KW"/>
</dbReference>
<keyword evidence="3" id="KW-0378">Hydrolase</keyword>
<accession>I1X554</accession>
<dbReference type="CDD" id="cd07067">
    <property type="entry name" value="HP_PGM_like"/>
    <property type="match status" value="1"/>
</dbReference>
<evidence type="ECO:0000256" key="1">
    <source>
        <dbReference type="ARBA" id="ARBA00001946"/>
    </source>
</evidence>
<evidence type="ECO:0000259" key="6">
    <source>
        <dbReference type="PROSITE" id="PS51462"/>
    </source>
</evidence>
<dbReference type="Pfam" id="PF00293">
    <property type="entry name" value="NUDIX"/>
    <property type="match status" value="1"/>
</dbReference>
<sequence>MLILRHGKSDWGSGVEDFNRPLKNRGKRAAQRMGVWLWQQELRPDLVISSPAERAINTAHKCCKSMDMPVSGIARDERVYAASLQALLAVLADVPQEHRRVMLVGHNPGLEELLMYLTDNAEEFTVDGKLLPTATLAQLTMPEQWNDLAPGCATLNVVRRPRELPEGFPWPAPRGEEVRERPAYYYTQSAVIPYRIRDNGEAEFLVVGSSGKKHWVVPKGIKEPELSPQDSAAREAWEEAGVRGEVAAELLGHYDAVKWGAYCSVDVFAMRVDEVLDDDVWEESHRKRRWLSAQQAARDLKQPELRAILLELAERVGS</sequence>
<feature type="binding site" evidence="5">
    <location>
        <position position="54"/>
    </location>
    <ligand>
        <name>substrate</name>
    </ligand>
</feature>
<organism evidence="7">
    <name type="scientific">uncultured bacterium ws643C1</name>
    <dbReference type="NCBI Taxonomy" id="1131833"/>
    <lineage>
        <taxon>Bacteria</taxon>
        <taxon>environmental samples</taxon>
    </lineage>
</organism>
<comment type="cofactor">
    <cofactor evidence="1">
        <name>Mg(2+)</name>
        <dbReference type="ChEBI" id="CHEBI:18420"/>
    </cofactor>
</comment>
<dbReference type="GO" id="GO:0005737">
    <property type="term" value="C:cytoplasm"/>
    <property type="evidence" value="ECO:0007669"/>
    <property type="project" value="TreeGrafter"/>
</dbReference>
<protein>
    <submittedName>
        <fullName evidence="7">Phosphohistidine phosphatase, SixA</fullName>
    </submittedName>
</protein>
<dbReference type="PANTHER" id="PTHR12629">
    <property type="entry name" value="DIPHOSPHOINOSITOL POLYPHOSPHATE PHOSPHOHYDROLASE"/>
    <property type="match status" value="1"/>
</dbReference>
<keyword evidence="4" id="KW-0460">Magnesium</keyword>
<proteinExistence type="predicted"/>
<dbReference type="AlphaFoldDB" id="I1X554"/>
<dbReference type="PANTHER" id="PTHR12629:SF0">
    <property type="entry name" value="DIPHOSPHOINOSITOL-POLYPHOSPHATE DIPHOSPHATASE"/>
    <property type="match status" value="1"/>
</dbReference>
<dbReference type="SUPFAM" id="SSF55811">
    <property type="entry name" value="Nudix"/>
    <property type="match status" value="1"/>
</dbReference>
<evidence type="ECO:0000256" key="5">
    <source>
        <dbReference type="PIRSR" id="PIRSR613078-2"/>
    </source>
</evidence>
<dbReference type="Gene3D" id="3.40.50.1240">
    <property type="entry name" value="Phosphoglycerate mutase-like"/>
    <property type="match status" value="1"/>
</dbReference>
<reference evidence="7" key="1">
    <citation type="journal article" date="2012" name="ISME J.">
        <title>Roseobacter clade bacteria are abundant in coastal sediments and encode a novel combination of sulfur oxidation genes.</title>
        <authorList>
            <person name="Lenk S."/>
            <person name="Moraru C."/>
            <person name="Hahnke S."/>
            <person name="Arnds J."/>
            <person name="Richter M."/>
            <person name="Kube M."/>
            <person name="Reinhardt R."/>
            <person name="Brinkhoff T."/>
            <person name="Harder J."/>
            <person name="Amann R."/>
            <person name="Mussmann M."/>
        </authorList>
    </citation>
    <scope>NUCLEOTIDE SEQUENCE</scope>
</reference>
<dbReference type="InterPro" id="IPR000086">
    <property type="entry name" value="NUDIX_hydrolase_dom"/>
</dbReference>
<feature type="domain" description="Nudix hydrolase" evidence="6">
    <location>
        <begin position="185"/>
        <end position="314"/>
    </location>
</feature>
<gene>
    <name evidence="7" type="ORF">ws643C1_0039</name>
</gene>
<dbReference type="InterPro" id="IPR047198">
    <property type="entry name" value="DDP-like_NUDIX"/>
</dbReference>
<dbReference type="Pfam" id="PF00300">
    <property type="entry name" value="His_Phos_1"/>
    <property type="match status" value="1"/>
</dbReference>
<evidence type="ECO:0000256" key="3">
    <source>
        <dbReference type="ARBA" id="ARBA00022801"/>
    </source>
</evidence>
<dbReference type="GO" id="GO:0016462">
    <property type="term" value="F:pyrophosphatase activity"/>
    <property type="evidence" value="ECO:0007669"/>
    <property type="project" value="InterPro"/>
</dbReference>
<name>I1X554_9BACT</name>
<evidence type="ECO:0000313" key="7">
    <source>
        <dbReference type="EMBL" id="AFI78629.1"/>
    </source>
</evidence>
<dbReference type="InterPro" id="IPR029033">
    <property type="entry name" value="His_PPase_superfam"/>
</dbReference>
<evidence type="ECO:0000256" key="2">
    <source>
        <dbReference type="ARBA" id="ARBA00022723"/>
    </source>
</evidence>
<dbReference type="SUPFAM" id="SSF53254">
    <property type="entry name" value="Phosphoglycerate mutase-like"/>
    <property type="match status" value="1"/>
</dbReference>